<dbReference type="Gene3D" id="3.50.50.60">
    <property type="entry name" value="FAD/NAD(P)-binding domain"/>
    <property type="match status" value="1"/>
</dbReference>
<dbReference type="PATRIC" id="fig|931277.6.peg.1197"/>
<dbReference type="GO" id="GO:0016491">
    <property type="term" value="F:oxidoreductase activity"/>
    <property type="evidence" value="ECO:0007669"/>
    <property type="project" value="InterPro"/>
</dbReference>
<dbReference type="InterPro" id="IPR002937">
    <property type="entry name" value="Amino_oxidase"/>
</dbReference>
<keyword evidence="3" id="KW-1185">Reference proteome</keyword>
<evidence type="ECO:0000259" key="1">
    <source>
        <dbReference type="Pfam" id="PF01593"/>
    </source>
</evidence>
<protein>
    <submittedName>
        <fullName evidence="2">Flavin-containing amine-oxidoreductase</fullName>
    </submittedName>
</protein>
<evidence type="ECO:0000313" key="2">
    <source>
        <dbReference type="EMBL" id="EMA46347.1"/>
    </source>
</evidence>
<dbReference type="eggNOG" id="arCOG01523">
    <property type="taxonomic scope" value="Archaea"/>
</dbReference>
<dbReference type="PANTHER" id="PTHR42841">
    <property type="entry name" value="AMINE OXIDASE"/>
    <property type="match status" value="1"/>
</dbReference>
<dbReference type="Proteomes" id="UP000011568">
    <property type="component" value="Unassembled WGS sequence"/>
</dbReference>
<dbReference type="PRINTS" id="PR00411">
    <property type="entry name" value="PNDRDTASEI"/>
</dbReference>
<sequence>MTQVTVVGGGLAGLVAARHLAADGADVELLERRESVGGRVRSRQIDGYTLDRGFQVLFTGYPAAQRELDYRDLNLQYFTPGATLARPGSRSVLADPRRDPASLTETLFNANVSFDDMTSLLGLWRELANGDESEVFVGEDESIDAFLRDRGFSNRFVERFFAPFYGGITLDRTLATSAAVFRYTFRMLAGGSIAVPAAGMGAIADQLADAAREAGVEITLDSEVEAIETDGDGAAVELAGESREADAVVVAADPKRASELIDVASIPIDAHGCVTQYLSLPTHQRLDTGKKLLLNAGGTEPNHVAPLSAVAPDYSPAGRELLSATFLGEQDRSDEELAKRTREALGAWYPERRFDDLELLATDRIPFAQFAQPPGFYRDLPSTDAPDGPVYLAGDYTNWSSIQGALESGRTAARAVLDS</sequence>
<dbReference type="STRING" id="931277.C448_06188"/>
<evidence type="ECO:0000313" key="3">
    <source>
        <dbReference type="Proteomes" id="UP000011568"/>
    </source>
</evidence>
<reference evidence="2 3" key="1">
    <citation type="journal article" date="2014" name="PLoS Genet.">
        <title>Phylogenetically driven sequencing of extremely halophilic archaea reveals strategies for static and dynamic osmo-response.</title>
        <authorList>
            <person name="Becker E.A."/>
            <person name="Seitzer P.M."/>
            <person name="Tritt A."/>
            <person name="Larsen D."/>
            <person name="Krusor M."/>
            <person name="Yao A.I."/>
            <person name="Wu D."/>
            <person name="Madern D."/>
            <person name="Eisen J.A."/>
            <person name="Darling A.E."/>
            <person name="Facciotti M.T."/>
        </authorList>
    </citation>
    <scope>NUCLEOTIDE SEQUENCE [LARGE SCALE GENOMIC DNA]</scope>
    <source>
        <strain evidence="2 3">DSM 1307</strain>
    </source>
</reference>
<feature type="domain" description="Amine oxidase" evidence="1">
    <location>
        <begin position="11"/>
        <end position="417"/>
    </location>
</feature>
<name>M0MKW7_HALMO</name>
<proteinExistence type="predicted"/>
<dbReference type="EMBL" id="AOMC01000091">
    <property type="protein sequence ID" value="EMA46347.1"/>
    <property type="molecule type" value="Genomic_DNA"/>
</dbReference>
<dbReference type="SUPFAM" id="SSF51905">
    <property type="entry name" value="FAD/NAD(P)-binding domain"/>
    <property type="match status" value="1"/>
</dbReference>
<organism evidence="2 3">
    <name type="scientific">Halococcus morrhuae DSM 1307</name>
    <dbReference type="NCBI Taxonomy" id="931277"/>
    <lineage>
        <taxon>Archaea</taxon>
        <taxon>Methanobacteriati</taxon>
        <taxon>Methanobacteriota</taxon>
        <taxon>Stenosarchaea group</taxon>
        <taxon>Halobacteria</taxon>
        <taxon>Halobacteriales</taxon>
        <taxon>Halococcaceae</taxon>
        <taxon>Halococcus</taxon>
    </lineage>
</organism>
<dbReference type="OrthoDB" id="202781at2157"/>
<dbReference type="RefSeq" id="WP_004052819.1">
    <property type="nucleotide sequence ID" value="NZ_AOMC01000091.1"/>
</dbReference>
<accession>M0MKW7</accession>
<dbReference type="InterPro" id="IPR036188">
    <property type="entry name" value="FAD/NAD-bd_sf"/>
</dbReference>
<dbReference type="Pfam" id="PF01593">
    <property type="entry name" value="Amino_oxidase"/>
    <property type="match status" value="1"/>
</dbReference>
<dbReference type="AlphaFoldDB" id="M0MKW7"/>
<gene>
    <name evidence="2" type="ORF">C448_06188</name>
</gene>
<comment type="caution">
    <text evidence="2">The sequence shown here is derived from an EMBL/GenBank/DDBJ whole genome shotgun (WGS) entry which is preliminary data.</text>
</comment>